<keyword evidence="1" id="KW-0808">Transferase</keyword>
<evidence type="ECO:0000313" key="3">
    <source>
        <dbReference type="EMBL" id="OGM04177.1"/>
    </source>
</evidence>
<evidence type="ECO:0000313" key="4">
    <source>
        <dbReference type="Proteomes" id="UP000177091"/>
    </source>
</evidence>
<reference evidence="3 4" key="1">
    <citation type="journal article" date="2016" name="Nat. Commun.">
        <title>Thousands of microbial genomes shed light on interconnected biogeochemical processes in an aquifer system.</title>
        <authorList>
            <person name="Anantharaman K."/>
            <person name="Brown C.T."/>
            <person name="Hug L.A."/>
            <person name="Sharon I."/>
            <person name="Castelle C.J."/>
            <person name="Probst A.J."/>
            <person name="Thomas B.C."/>
            <person name="Singh A."/>
            <person name="Wilkins M.J."/>
            <person name="Karaoz U."/>
            <person name="Brodie E.L."/>
            <person name="Williams K.H."/>
            <person name="Hubbard S.S."/>
            <person name="Banfield J.F."/>
        </authorList>
    </citation>
    <scope>NUCLEOTIDE SEQUENCE [LARGE SCALE GENOMIC DNA]</scope>
</reference>
<name>A0A1F7WNS8_9BACT</name>
<comment type="caution">
    <text evidence="3">The sequence shown here is derived from an EMBL/GenBank/DDBJ whole genome shotgun (WGS) entry which is preliminary data.</text>
</comment>
<accession>A0A1F7WNS8</accession>
<dbReference type="Pfam" id="PF00534">
    <property type="entry name" value="Glycos_transf_1"/>
    <property type="match status" value="1"/>
</dbReference>
<dbReference type="Proteomes" id="UP000177091">
    <property type="component" value="Unassembled WGS sequence"/>
</dbReference>
<gene>
    <name evidence="3" type="ORF">A2112_00210</name>
</gene>
<dbReference type="GO" id="GO:0009103">
    <property type="term" value="P:lipopolysaccharide biosynthetic process"/>
    <property type="evidence" value="ECO:0007669"/>
    <property type="project" value="TreeGrafter"/>
</dbReference>
<feature type="domain" description="Glycosyl transferase family 1" evidence="2">
    <location>
        <begin position="187"/>
        <end position="342"/>
    </location>
</feature>
<dbReference type="FunFam" id="3.40.50.2000:FF:000119">
    <property type="entry name" value="Glycosyl transferase group 1"/>
    <property type="match status" value="1"/>
</dbReference>
<dbReference type="PANTHER" id="PTHR46401:SF2">
    <property type="entry name" value="GLYCOSYLTRANSFERASE WBBK-RELATED"/>
    <property type="match status" value="1"/>
</dbReference>
<proteinExistence type="predicted"/>
<sequence length="370" mass="42261">MKIGIDGVLLTLPFQSGTRHYAEELIFNLAKIDNKNEYVIFASKYVPIPKQNNFTLKKIPNIFPIFKRQLFLAKAVKDEYVDVFHYLAPYGSMLLNHPRIITTVHDLRLDIIFPTYYQSIKYYTNRFYCEITRKSTFTKTLAFITVSKSINNELLSSAWLFNKNATIDVIPQAADIRFKKIPYSRMNGGKFFLAMGDFSPRKNIGRVIEAFVLLPKEMKQSYRLKIVASTSSAKSYFSKIIKQTNSTGSIEVLEDVSLSKLVSLYNSASVFVYPSLYEGFGIPILEAMACGCPVITSNYGAVKEVAGNAAYFVNPKSPTQISKAMEKIITDKRLYRKLRASGLKRVKQFSWEKTARKTLEIYNRVYSLEV</sequence>
<dbReference type="SUPFAM" id="SSF53756">
    <property type="entry name" value="UDP-Glycosyltransferase/glycogen phosphorylase"/>
    <property type="match status" value="1"/>
</dbReference>
<organism evidence="3 4">
    <name type="scientific">Candidatus Woesebacteria bacterium GWA1_42_12</name>
    <dbReference type="NCBI Taxonomy" id="1802472"/>
    <lineage>
        <taxon>Bacteria</taxon>
        <taxon>Candidatus Woeseibacteriota</taxon>
    </lineage>
</organism>
<dbReference type="EMBL" id="MGFK01000018">
    <property type="protein sequence ID" value="OGM04177.1"/>
    <property type="molecule type" value="Genomic_DNA"/>
</dbReference>
<dbReference type="Gene3D" id="3.40.50.2000">
    <property type="entry name" value="Glycogen Phosphorylase B"/>
    <property type="match status" value="2"/>
</dbReference>
<evidence type="ECO:0000259" key="2">
    <source>
        <dbReference type="Pfam" id="PF00534"/>
    </source>
</evidence>
<dbReference type="CDD" id="cd03809">
    <property type="entry name" value="GT4_MtfB-like"/>
    <property type="match status" value="1"/>
</dbReference>
<dbReference type="PANTHER" id="PTHR46401">
    <property type="entry name" value="GLYCOSYLTRANSFERASE WBBK-RELATED"/>
    <property type="match status" value="1"/>
</dbReference>
<dbReference type="AlphaFoldDB" id="A0A1F7WNS8"/>
<dbReference type="GO" id="GO:0016757">
    <property type="term" value="F:glycosyltransferase activity"/>
    <property type="evidence" value="ECO:0007669"/>
    <property type="project" value="InterPro"/>
</dbReference>
<protein>
    <recommendedName>
        <fullName evidence="2">Glycosyl transferase family 1 domain-containing protein</fullName>
    </recommendedName>
</protein>
<dbReference type="InterPro" id="IPR001296">
    <property type="entry name" value="Glyco_trans_1"/>
</dbReference>
<evidence type="ECO:0000256" key="1">
    <source>
        <dbReference type="ARBA" id="ARBA00022679"/>
    </source>
</evidence>